<name>A0A450UGR8_9GAMM</name>
<dbReference type="NCBIfam" id="TIGR02694">
    <property type="entry name" value="arsenite_ox_S"/>
    <property type="match status" value="1"/>
</dbReference>
<evidence type="ECO:0000256" key="2">
    <source>
        <dbReference type="ARBA" id="ARBA00022723"/>
    </source>
</evidence>
<feature type="domain" description="Rieske" evidence="8">
    <location>
        <begin position="79"/>
        <end position="180"/>
    </location>
</feature>
<evidence type="ECO:0000256" key="4">
    <source>
        <dbReference type="ARBA" id="ARBA00023004"/>
    </source>
</evidence>
<dbReference type="InterPro" id="IPR017941">
    <property type="entry name" value="Rieske_2Fe-2S"/>
</dbReference>
<evidence type="ECO:0000256" key="3">
    <source>
        <dbReference type="ARBA" id="ARBA00022729"/>
    </source>
</evidence>
<dbReference type="InterPro" id="IPR014067">
    <property type="entry name" value="AioB/IdrB_ssu"/>
</dbReference>
<dbReference type="PROSITE" id="PS51318">
    <property type="entry name" value="TAT"/>
    <property type="match status" value="1"/>
</dbReference>
<protein>
    <submittedName>
        <fullName evidence="9">Arsenite oxidase small subunit</fullName>
    </submittedName>
</protein>
<dbReference type="GO" id="GO:0046872">
    <property type="term" value="F:metal ion binding"/>
    <property type="evidence" value="ECO:0007669"/>
    <property type="project" value="UniProtKB-KW"/>
</dbReference>
<feature type="compositionally biased region" description="Polar residues" evidence="6">
    <location>
        <begin position="1"/>
        <end position="11"/>
    </location>
</feature>
<keyword evidence="2" id="KW-0479">Metal-binding</keyword>
<keyword evidence="7" id="KW-0812">Transmembrane</keyword>
<evidence type="ECO:0000313" key="9">
    <source>
        <dbReference type="EMBL" id="VFJ91724.1"/>
    </source>
</evidence>
<keyword evidence="7" id="KW-0472">Membrane</keyword>
<reference evidence="9" key="1">
    <citation type="submission" date="2019-02" db="EMBL/GenBank/DDBJ databases">
        <authorList>
            <person name="Gruber-Vodicka R. H."/>
            <person name="Seah K. B. B."/>
        </authorList>
    </citation>
    <scope>NUCLEOTIDE SEQUENCE</scope>
    <source>
        <strain evidence="9">BECK_M7</strain>
    </source>
</reference>
<dbReference type="EMBL" id="CAADFF010000028">
    <property type="protein sequence ID" value="VFJ91724.1"/>
    <property type="molecule type" value="Genomic_DNA"/>
</dbReference>
<evidence type="ECO:0000259" key="8">
    <source>
        <dbReference type="PROSITE" id="PS51296"/>
    </source>
</evidence>
<accession>A0A450UGR8</accession>
<dbReference type="Pfam" id="PF00355">
    <property type="entry name" value="Rieske"/>
    <property type="match status" value="1"/>
</dbReference>
<proteinExistence type="predicted"/>
<dbReference type="GO" id="GO:0051537">
    <property type="term" value="F:2 iron, 2 sulfur cluster binding"/>
    <property type="evidence" value="ECO:0007669"/>
    <property type="project" value="UniProtKB-KW"/>
</dbReference>
<evidence type="ECO:0000256" key="6">
    <source>
        <dbReference type="SAM" id="MobiDB-lite"/>
    </source>
</evidence>
<dbReference type="InterPro" id="IPR006311">
    <property type="entry name" value="TAT_signal"/>
</dbReference>
<dbReference type="InterPro" id="IPR019546">
    <property type="entry name" value="TAT_signal_bac_arc"/>
</dbReference>
<keyword evidence="5" id="KW-0411">Iron-sulfur</keyword>
<evidence type="ECO:0000256" key="7">
    <source>
        <dbReference type="SAM" id="Phobius"/>
    </source>
</evidence>
<dbReference type="Gene3D" id="2.102.10.10">
    <property type="entry name" value="Rieske [2Fe-2S] iron-sulphur domain"/>
    <property type="match status" value="1"/>
</dbReference>
<feature type="region of interest" description="Disordered" evidence="6">
    <location>
        <begin position="1"/>
        <end position="20"/>
    </location>
</feature>
<keyword evidence="7" id="KW-1133">Transmembrane helix</keyword>
<dbReference type="InterPro" id="IPR036922">
    <property type="entry name" value="Rieske_2Fe-2S_sf"/>
</dbReference>
<keyword evidence="3" id="KW-0732">Signal</keyword>
<dbReference type="SUPFAM" id="SSF50022">
    <property type="entry name" value="ISP domain"/>
    <property type="match status" value="1"/>
</dbReference>
<keyword evidence="4" id="KW-0408">Iron</keyword>
<feature type="transmembrane region" description="Helical" evidence="7">
    <location>
        <begin position="31"/>
        <end position="50"/>
    </location>
</feature>
<dbReference type="PROSITE" id="PS51296">
    <property type="entry name" value="RIESKE"/>
    <property type="match status" value="1"/>
</dbReference>
<dbReference type="NCBIfam" id="TIGR01409">
    <property type="entry name" value="TAT_signal_seq"/>
    <property type="match status" value="1"/>
</dbReference>
<evidence type="ECO:0000256" key="5">
    <source>
        <dbReference type="ARBA" id="ARBA00023014"/>
    </source>
</evidence>
<dbReference type="AlphaFoldDB" id="A0A450UGR8"/>
<gene>
    <name evidence="9" type="ORF">BECKLFY1418B_GA0070995_102823</name>
</gene>
<keyword evidence="1" id="KW-0001">2Fe-2S</keyword>
<evidence type="ECO:0000256" key="1">
    <source>
        <dbReference type="ARBA" id="ARBA00022714"/>
    </source>
</evidence>
<organism evidence="9">
    <name type="scientific">Candidatus Kentrum sp. LFY</name>
    <dbReference type="NCBI Taxonomy" id="2126342"/>
    <lineage>
        <taxon>Bacteria</taxon>
        <taxon>Pseudomonadati</taxon>
        <taxon>Pseudomonadota</taxon>
        <taxon>Gammaproteobacteria</taxon>
        <taxon>Candidatus Kentrum</taxon>
    </lineage>
</organism>
<sequence length="198" mass="21223">MTDTMTKSGTVTKPEDSAKTHDACMLNRRRFLLYSGAGAAAVGTITIGLFPGVTQAARVVGYPRKKIATLSSLRDHEPKHFDYPDTLPNSSAMIVKMGGIPAGGGIGPKQDVVAFSTLCTHQGGPLQGTYKHVGDQRILGQCPFHLSTFDLRRHGIIVSGQAYNSLPQVVLEIEGDDIYAVGLLGLIFGRNENLIEKS</sequence>